<protein>
    <recommendedName>
        <fullName evidence="6">Peptidase M10 metallopeptidase domain-containing protein</fullName>
    </recommendedName>
</protein>
<reference evidence="7 8" key="1">
    <citation type="journal article" date="2020" name="Microorganisms">
        <title>Osmotic Adaptation and Compatible Solute Biosynthesis of Phototrophic Bacteria as Revealed from Genome Analyses.</title>
        <authorList>
            <person name="Imhoff J.F."/>
            <person name="Rahn T."/>
            <person name="Kunzel S."/>
            <person name="Keller A."/>
            <person name="Neulinger S.C."/>
        </authorList>
    </citation>
    <scope>NUCLEOTIDE SEQUENCE [LARGE SCALE GENOMIC DNA]</scope>
    <source>
        <strain evidence="7 8">DSM 15116</strain>
    </source>
</reference>
<proteinExistence type="predicted"/>
<feature type="non-terminal residue" evidence="7">
    <location>
        <position position="1"/>
    </location>
</feature>
<keyword evidence="2" id="KW-0479">Metal-binding</keyword>
<dbReference type="InterPro" id="IPR001818">
    <property type="entry name" value="Pept_M10_metallopeptidase"/>
</dbReference>
<keyword evidence="4" id="KW-0862">Zinc</keyword>
<evidence type="ECO:0000313" key="7">
    <source>
        <dbReference type="EMBL" id="MBK1726910.1"/>
    </source>
</evidence>
<keyword evidence="1" id="KW-0645">Protease</keyword>
<evidence type="ECO:0000313" key="8">
    <source>
        <dbReference type="Proteomes" id="UP000738126"/>
    </source>
</evidence>
<feature type="coiled-coil region" evidence="5">
    <location>
        <begin position="5"/>
        <end position="96"/>
    </location>
</feature>
<evidence type="ECO:0000256" key="4">
    <source>
        <dbReference type="ARBA" id="ARBA00022833"/>
    </source>
</evidence>
<dbReference type="EMBL" id="NRSH01000078">
    <property type="protein sequence ID" value="MBK1726910.1"/>
    <property type="molecule type" value="Genomic_DNA"/>
</dbReference>
<evidence type="ECO:0000259" key="6">
    <source>
        <dbReference type="Pfam" id="PF00413"/>
    </source>
</evidence>
<name>A0ABS1E861_9GAMM</name>
<organism evidence="7 8">
    <name type="scientific">Halorhodospira neutriphila</name>
    <dbReference type="NCBI Taxonomy" id="168379"/>
    <lineage>
        <taxon>Bacteria</taxon>
        <taxon>Pseudomonadati</taxon>
        <taxon>Pseudomonadota</taxon>
        <taxon>Gammaproteobacteria</taxon>
        <taxon>Chromatiales</taxon>
        <taxon>Ectothiorhodospiraceae</taxon>
        <taxon>Halorhodospira</taxon>
    </lineage>
</organism>
<evidence type="ECO:0000256" key="3">
    <source>
        <dbReference type="ARBA" id="ARBA00022801"/>
    </source>
</evidence>
<keyword evidence="5" id="KW-0175">Coiled coil</keyword>
<dbReference type="Gene3D" id="3.40.390.10">
    <property type="entry name" value="Collagenase (Catalytic Domain)"/>
    <property type="match status" value="1"/>
</dbReference>
<keyword evidence="3" id="KW-0378">Hydrolase</keyword>
<evidence type="ECO:0000256" key="5">
    <source>
        <dbReference type="SAM" id="Coils"/>
    </source>
</evidence>
<dbReference type="RefSeq" id="WP_200259126.1">
    <property type="nucleotide sequence ID" value="NZ_NRSH01000078.1"/>
</dbReference>
<evidence type="ECO:0000256" key="2">
    <source>
        <dbReference type="ARBA" id="ARBA00022723"/>
    </source>
</evidence>
<dbReference type="Proteomes" id="UP000738126">
    <property type="component" value="Unassembled WGS sequence"/>
</dbReference>
<dbReference type="Pfam" id="PF00413">
    <property type="entry name" value="Peptidase_M10"/>
    <property type="match status" value="1"/>
</dbReference>
<dbReference type="SUPFAM" id="SSF55486">
    <property type="entry name" value="Metalloproteases ('zincins'), catalytic domain"/>
    <property type="match status" value="1"/>
</dbReference>
<accession>A0ABS1E861</accession>
<feature type="domain" description="Peptidase M10 metallopeptidase" evidence="6">
    <location>
        <begin position="113"/>
        <end position="189"/>
    </location>
</feature>
<sequence>YQDRREALQGRLERFRRERQAHEEAVRAFERRQRRHAERVERWNRGELARTAERRRRLEAEQEALRQRRTELNRRGEALRDRAEALNRAQRRLRAQGDAVDREVEAYNRSAERMSGFEAGRYRGRGREGRITVYQFRGPQQLRTVLAHELGHALGIGHVGGRRSVMYRELNEANRDPRSLSAQDRAALRRVCD</sequence>
<dbReference type="InterPro" id="IPR024079">
    <property type="entry name" value="MetalloPept_cat_dom_sf"/>
</dbReference>
<evidence type="ECO:0000256" key="1">
    <source>
        <dbReference type="ARBA" id="ARBA00022670"/>
    </source>
</evidence>
<gene>
    <name evidence="7" type="ORF">CKO13_07725</name>
</gene>
<comment type="caution">
    <text evidence="7">The sequence shown here is derived from an EMBL/GenBank/DDBJ whole genome shotgun (WGS) entry which is preliminary data.</text>
</comment>
<keyword evidence="8" id="KW-1185">Reference proteome</keyword>